<gene>
    <name evidence="3" type="ORF">POM99_05690</name>
</gene>
<feature type="region of interest" description="Disordered" evidence="1">
    <location>
        <begin position="31"/>
        <end position="62"/>
    </location>
</feature>
<evidence type="ECO:0000256" key="1">
    <source>
        <dbReference type="SAM" id="MobiDB-lite"/>
    </source>
</evidence>
<sequence length="187" mass="19068">MKINHAGQRRLSPIVLSLAILAGCAPIPQAAPPPPPAPAPTVQPAPPPRAPEAPAWRDWRDAPVTPGGWRYSAETGGSAARFVDPAGAVLITLRCTGATRTVSLLRAGTAATAVPASITTSTGVKQLGASPATEGGAPVMAIAFAAGDAQLDAMAFSRGRFLVEVNGLPTLVLPAWAEVGRVIEDCR</sequence>
<keyword evidence="4" id="KW-1185">Reference proteome</keyword>
<feature type="signal peptide" evidence="2">
    <location>
        <begin position="1"/>
        <end position="30"/>
    </location>
</feature>
<organism evidence="3 4">
    <name type="scientific">Novosphingobium cyanobacteriorum</name>
    <dbReference type="NCBI Taxonomy" id="3024215"/>
    <lineage>
        <taxon>Bacteria</taxon>
        <taxon>Pseudomonadati</taxon>
        <taxon>Pseudomonadota</taxon>
        <taxon>Alphaproteobacteria</taxon>
        <taxon>Sphingomonadales</taxon>
        <taxon>Sphingomonadaceae</taxon>
        <taxon>Novosphingobium</taxon>
    </lineage>
</organism>
<proteinExistence type="predicted"/>
<dbReference type="RefSeq" id="WP_277275893.1">
    <property type="nucleotide sequence ID" value="NZ_JAROCY010000004.1"/>
</dbReference>
<name>A0ABT6CGP7_9SPHN</name>
<dbReference type="Proteomes" id="UP001222770">
    <property type="component" value="Unassembled WGS sequence"/>
</dbReference>
<evidence type="ECO:0000313" key="4">
    <source>
        <dbReference type="Proteomes" id="UP001222770"/>
    </source>
</evidence>
<evidence type="ECO:0000256" key="2">
    <source>
        <dbReference type="SAM" id="SignalP"/>
    </source>
</evidence>
<dbReference type="PROSITE" id="PS51257">
    <property type="entry name" value="PROKAR_LIPOPROTEIN"/>
    <property type="match status" value="1"/>
</dbReference>
<reference evidence="3 4" key="1">
    <citation type="submission" date="2023-03" db="EMBL/GenBank/DDBJ databases">
        <title>Novosphingobium cyanobacteriorum sp. nov., isolated from a eutrophic reservoir during the Microcystis bloom period.</title>
        <authorList>
            <person name="Kang M."/>
            <person name="Le V."/>
            <person name="Ko S.-R."/>
            <person name="Lee S.-A."/>
            <person name="Ahn C.-Y."/>
        </authorList>
    </citation>
    <scope>NUCLEOTIDE SEQUENCE [LARGE SCALE GENOMIC DNA]</scope>
    <source>
        <strain evidence="3 4">HBC54</strain>
    </source>
</reference>
<evidence type="ECO:0000313" key="3">
    <source>
        <dbReference type="EMBL" id="MDF8332689.1"/>
    </source>
</evidence>
<dbReference type="EMBL" id="JAROCY010000004">
    <property type="protein sequence ID" value="MDF8332689.1"/>
    <property type="molecule type" value="Genomic_DNA"/>
</dbReference>
<feature type="chain" id="PRO_5045254397" description="Lipoprotein" evidence="2">
    <location>
        <begin position="31"/>
        <end position="187"/>
    </location>
</feature>
<comment type="caution">
    <text evidence="3">The sequence shown here is derived from an EMBL/GenBank/DDBJ whole genome shotgun (WGS) entry which is preliminary data.</text>
</comment>
<protein>
    <recommendedName>
        <fullName evidence="5">Lipoprotein</fullName>
    </recommendedName>
</protein>
<accession>A0ABT6CGP7</accession>
<keyword evidence="2" id="KW-0732">Signal</keyword>
<evidence type="ECO:0008006" key="5">
    <source>
        <dbReference type="Google" id="ProtNLM"/>
    </source>
</evidence>
<feature type="compositionally biased region" description="Pro residues" evidence="1">
    <location>
        <begin position="31"/>
        <end position="51"/>
    </location>
</feature>